<dbReference type="InterPro" id="IPR036271">
    <property type="entry name" value="Tet_transcr_reg_TetR-rel_C_sf"/>
</dbReference>
<evidence type="ECO:0000313" key="6">
    <source>
        <dbReference type="EMBL" id="GAA5157695.1"/>
    </source>
</evidence>
<keyword evidence="3" id="KW-0804">Transcription</keyword>
<dbReference type="InterPro" id="IPR009057">
    <property type="entry name" value="Homeodomain-like_sf"/>
</dbReference>
<feature type="DNA-binding region" description="H-T-H motif" evidence="4">
    <location>
        <begin position="36"/>
        <end position="55"/>
    </location>
</feature>
<comment type="caution">
    <text evidence="6">The sequence shown here is derived from an EMBL/GenBank/DDBJ whole genome shotgun (WGS) entry which is preliminary data.</text>
</comment>
<organism evidence="6 7">
    <name type="scientific">Pseudonocardia eucalypti</name>
    <dbReference type="NCBI Taxonomy" id="648755"/>
    <lineage>
        <taxon>Bacteria</taxon>
        <taxon>Bacillati</taxon>
        <taxon>Actinomycetota</taxon>
        <taxon>Actinomycetes</taxon>
        <taxon>Pseudonocardiales</taxon>
        <taxon>Pseudonocardiaceae</taxon>
        <taxon>Pseudonocardia</taxon>
    </lineage>
</organism>
<evidence type="ECO:0000256" key="2">
    <source>
        <dbReference type="ARBA" id="ARBA00023125"/>
    </source>
</evidence>
<dbReference type="Pfam" id="PF00440">
    <property type="entry name" value="TetR_N"/>
    <property type="match status" value="1"/>
</dbReference>
<keyword evidence="2 4" id="KW-0238">DNA-binding</keyword>
<evidence type="ECO:0000259" key="5">
    <source>
        <dbReference type="PROSITE" id="PS50977"/>
    </source>
</evidence>
<dbReference type="PROSITE" id="PS50977">
    <property type="entry name" value="HTH_TETR_2"/>
    <property type="match status" value="1"/>
</dbReference>
<dbReference type="SUPFAM" id="SSF46689">
    <property type="entry name" value="Homeodomain-like"/>
    <property type="match status" value="1"/>
</dbReference>
<proteinExistence type="predicted"/>
<dbReference type="PANTHER" id="PTHR30055:SF234">
    <property type="entry name" value="HTH-TYPE TRANSCRIPTIONAL REGULATOR BETI"/>
    <property type="match status" value="1"/>
</dbReference>
<reference evidence="7" key="1">
    <citation type="journal article" date="2019" name="Int. J. Syst. Evol. Microbiol.">
        <title>The Global Catalogue of Microorganisms (GCM) 10K type strain sequencing project: providing services to taxonomists for standard genome sequencing and annotation.</title>
        <authorList>
            <consortium name="The Broad Institute Genomics Platform"/>
            <consortium name="The Broad Institute Genome Sequencing Center for Infectious Disease"/>
            <person name="Wu L."/>
            <person name="Ma J."/>
        </authorList>
    </citation>
    <scope>NUCLEOTIDE SEQUENCE [LARGE SCALE GENOMIC DNA]</scope>
    <source>
        <strain evidence="7">JCM 18303</strain>
    </source>
</reference>
<evidence type="ECO:0000256" key="1">
    <source>
        <dbReference type="ARBA" id="ARBA00023015"/>
    </source>
</evidence>
<dbReference type="InterPro" id="IPR001647">
    <property type="entry name" value="HTH_TetR"/>
</dbReference>
<dbReference type="InterPro" id="IPR050109">
    <property type="entry name" value="HTH-type_TetR-like_transc_reg"/>
</dbReference>
<gene>
    <name evidence="6" type="ORF">GCM10023321_36300</name>
</gene>
<feature type="domain" description="HTH tetR-type" evidence="5">
    <location>
        <begin position="14"/>
        <end position="73"/>
    </location>
</feature>
<dbReference type="Gene3D" id="1.10.357.10">
    <property type="entry name" value="Tetracycline Repressor, domain 2"/>
    <property type="match status" value="1"/>
</dbReference>
<dbReference type="PANTHER" id="PTHR30055">
    <property type="entry name" value="HTH-TYPE TRANSCRIPTIONAL REGULATOR RUTR"/>
    <property type="match status" value="1"/>
</dbReference>
<protein>
    <submittedName>
        <fullName evidence="6">TetR/AcrR family transcriptional regulator</fullName>
    </submittedName>
</protein>
<dbReference type="PRINTS" id="PR00455">
    <property type="entry name" value="HTHTETR"/>
</dbReference>
<dbReference type="SUPFAM" id="SSF48498">
    <property type="entry name" value="Tetracyclin repressor-like, C-terminal domain"/>
    <property type="match status" value="1"/>
</dbReference>
<dbReference type="Proteomes" id="UP001428817">
    <property type="component" value="Unassembled WGS sequence"/>
</dbReference>
<keyword evidence="1" id="KW-0805">Transcription regulation</keyword>
<dbReference type="Pfam" id="PF21597">
    <property type="entry name" value="TetR_C_43"/>
    <property type="match status" value="1"/>
</dbReference>
<evidence type="ECO:0000256" key="4">
    <source>
        <dbReference type="PROSITE-ProRule" id="PRU00335"/>
    </source>
</evidence>
<evidence type="ECO:0000256" key="3">
    <source>
        <dbReference type="ARBA" id="ARBA00023163"/>
    </source>
</evidence>
<accession>A0ABP9QBF0</accession>
<sequence>MSQAKPRPMRADAARNRAKVLDVAYRTFAEEGLAVPIDEIARRAGVGAGTLYRHFPTKEALFRAIVVDRLRQLTDHADELTATREPGEALRGFLAVMVEASATDQGLVEAMAGVGFDVATADPDAEEAFMSVLAKLLDGAQRAGAVRSDIGPRDLKVLMVGAQAMQAYAKDEARTDRVVGVLWDGITRTD</sequence>
<keyword evidence="7" id="KW-1185">Reference proteome</keyword>
<dbReference type="EMBL" id="BAABJP010000015">
    <property type="protein sequence ID" value="GAA5157695.1"/>
    <property type="molecule type" value="Genomic_DNA"/>
</dbReference>
<name>A0ABP9QBF0_9PSEU</name>
<dbReference type="InterPro" id="IPR049445">
    <property type="entry name" value="TetR_SbtR-like_C"/>
</dbReference>
<evidence type="ECO:0000313" key="7">
    <source>
        <dbReference type="Proteomes" id="UP001428817"/>
    </source>
</evidence>